<dbReference type="PANTHER" id="PTHR33540:SF2">
    <property type="entry name" value="TRNA THREONYLCARBAMOYLADENOSINE BIOSYNTHESIS PROTEIN TSAE"/>
    <property type="match status" value="1"/>
</dbReference>
<dbReference type="GO" id="GO:0005524">
    <property type="term" value="F:ATP binding"/>
    <property type="evidence" value="ECO:0007669"/>
    <property type="project" value="UniProtKB-KW"/>
</dbReference>
<evidence type="ECO:0000256" key="8">
    <source>
        <dbReference type="ARBA" id="ARBA00022840"/>
    </source>
</evidence>
<dbReference type="EMBL" id="CP000812">
    <property type="protein sequence ID" value="ABV34294.1"/>
    <property type="molecule type" value="Genomic_DNA"/>
</dbReference>
<sequence>MKYHFGCLKENELKLLAGIIFEELKNGDLVLLIGQLGSGKTTFVKYLAPLFGVDQQKVRSPSFSLINIYSGNTILYHVDLYRLEKIDEEFLMELEEILEQKNGIILVEWADKLEKFWPKDCLRLYFDYCQHGRTVQIEVKIDILKKLVSRWSDCLQNSKN</sequence>
<gene>
    <name evidence="11" type="ordered locus">Tlet_1740</name>
</gene>
<dbReference type="Gene3D" id="3.40.50.300">
    <property type="entry name" value="P-loop containing nucleotide triphosphate hydrolases"/>
    <property type="match status" value="1"/>
</dbReference>
<dbReference type="GO" id="GO:0005737">
    <property type="term" value="C:cytoplasm"/>
    <property type="evidence" value="ECO:0007669"/>
    <property type="project" value="UniProtKB-SubCell"/>
</dbReference>
<dbReference type="GO" id="GO:0046872">
    <property type="term" value="F:metal ion binding"/>
    <property type="evidence" value="ECO:0007669"/>
    <property type="project" value="UniProtKB-KW"/>
</dbReference>
<evidence type="ECO:0000313" key="11">
    <source>
        <dbReference type="EMBL" id="ABV34294.1"/>
    </source>
</evidence>
<protein>
    <recommendedName>
        <fullName evidence="3">tRNA threonylcarbamoyladenosine biosynthesis protein TsaE</fullName>
    </recommendedName>
    <alternativeName>
        <fullName evidence="10">t(6)A37 threonylcarbamoyladenosine biosynthesis protein TsaE</fullName>
    </alternativeName>
</protein>
<dbReference type="KEGG" id="tle:Tlet_1740"/>
<reference evidence="11 12" key="1">
    <citation type="submission" date="2007-08" db="EMBL/GenBank/DDBJ databases">
        <title>Complete sequence of Thermotoga lettingae TMO.</title>
        <authorList>
            <consortium name="US DOE Joint Genome Institute"/>
            <person name="Copeland A."/>
            <person name="Lucas S."/>
            <person name="Lapidus A."/>
            <person name="Barry K."/>
            <person name="Glavina del Rio T."/>
            <person name="Dalin E."/>
            <person name="Tice H."/>
            <person name="Pitluck S."/>
            <person name="Foster B."/>
            <person name="Bruce D."/>
            <person name="Schmutz J."/>
            <person name="Larimer F."/>
            <person name="Land M."/>
            <person name="Hauser L."/>
            <person name="Kyrpides N."/>
            <person name="Mikhailova N."/>
            <person name="Nelson K."/>
            <person name="Gogarten J.P."/>
            <person name="Noll K."/>
            <person name="Richardson P."/>
        </authorList>
    </citation>
    <scope>NUCLEOTIDE SEQUENCE [LARGE SCALE GENOMIC DNA]</scope>
    <source>
        <strain evidence="12">ATCC BAA-301 / DSM 14385 / NBRC 107922 / TMO</strain>
    </source>
</reference>
<dbReference type="NCBIfam" id="TIGR00150">
    <property type="entry name" value="T6A_YjeE"/>
    <property type="match status" value="1"/>
</dbReference>
<keyword evidence="4" id="KW-0963">Cytoplasm</keyword>
<keyword evidence="12" id="KW-1185">Reference proteome</keyword>
<comment type="similarity">
    <text evidence="2">Belongs to the TsaE family.</text>
</comment>
<organism evidence="11 12">
    <name type="scientific">Pseudothermotoga lettingae (strain ATCC BAA-301 / DSM 14385 / NBRC 107922 / TMO)</name>
    <name type="common">Thermotoga lettingae</name>
    <dbReference type="NCBI Taxonomy" id="416591"/>
    <lineage>
        <taxon>Bacteria</taxon>
        <taxon>Thermotogati</taxon>
        <taxon>Thermotogota</taxon>
        <taxon>Thermotogae</taxon>
        <taxon>Thermotogales</taxon>
        <taxon>Thermotogaceae</taxon>
        <taxon>Pseudothermotoga</taxon>
    </lineage>
</organism>
<evidence type="ECO:0000256" key="5">
    <source>
        <dbReference type="ARBA" id="ARBA00022694"/>
    </source>
</evidence>
<proteinExistence type="inferred from homology"/>
<dbReference type="eggNOG" id="COG0802">
    <property type="taxonomic scope" value="Bacteria"/>
</dbReference>
<evidence type="ECO:0000256" key="10">
    <source>
        <dbReference type="ARBA" id="ARBA00032441"/>
    </source>
</evidence>
<dbReference type="Proteomes" id="UP000002016">
    <property type="component" value="Chromosome"/>
</dbReference>
<dbReference type="AlphaFoldDB" id="A8F810"/>
<accession>A8F810</accession>
<evidence type="ECO:0000256" key="4">
    <source>
        <dbReference type="ARBA" id="ARBA00022490"/>
    </source>
</evidence>
<evidence type="ECO:0000256" key="9">
    <source>
        <dbReference type="ARBA" id="ARBA00022842"/>
    </source>
</evidence>
<dbReference type="GO" id="GO:0002949">
    <property type="term" value="P:tRNA threonylcarbamoyladenosine modification"/>
    <property type="evidence" value="ECO:0007669"/>
    <property type="project" value="InterPro"/>
</dbReference>
<dbReference type="OrthoDB" id="9815896at2"/>
<reference evidence="11 12" key="2">
    <citation type="journal article" date="2009" name="Proc. Natl. Acad. Sci. U.S.A.">
        <title>On the chimeric nature, thermophilic origin, and phylogenetic placement of the Thermotogales.</title>
        <authorList>
            <person name="Zhaxybayeva O."/>
            <person name="Swithers K.S."/>
            <person name="Lapierre P."/>
            <person name="Fournier G.P."/>
            <person name="Bickhart D.M."/>
            <person name="DeBoy R.T."/>
            <person name="Nelson K.E."/>
            <person name="Nesbo C.L."/>
            <person name="Doolittle W.F."/>
            <person name="Gogarten J.P."/>
            <person name="Noll K.M."/>
        </authorList>
    </citation>
    <scope>NUCLEOTIDE SEQUENCE [LARGE SCALE GENOMIC DNA]</scope>
    <source>
        <strain evidence="12">ATCC BAA-301 / DSM 14385 / NBRC 107922 / TMO</strain>
    </source>
</reference>
<dbReference type="PANTHER" id="PTHR33540">
    <property type="entry name" value="TRNA THREONYLCARBAMOYLADENOSINE BIOSYNTHESIS PROTEIN TSAE"/>
    <property type="match status" value="1"/>
</dbReference>
<keyword evidence="6" id="KW-0479">Metal-binding</keyword>
<dbReference type="RefSeq" id="WP_012003770.1">
    <property type="nucleotide sequence ID" value="NC_009828.1"/>
</dbReference>
<evidence type="ECO:0000256" key="6">
    <source>
        <dbReference type="ARBA" id="ARBA00022723"/>
    </source>
</evidence>
<comment type="subcellular location">
    <subcellularLocation>
        <location evidence="1">Cytoplasm</location>
    </subcellularLocation>
</comment>
<evidence type="ECO:0000256" key="2">
    <source>
        <dbReference type="ARBA" id="ARBA00007599"/>
    </source>
</evidence>
<keyword evidence="8" id="KW-0067">ATP-binding</keyword>
<keyword evidence="5" id="KW-0819">tRNA processing</keyword>
<dbReference type="InterPro" id="IPR003442">
    <property type="entry name" value="T6A_TsaE"/>
</dbReference>
<evidence type="ECO:0000256" key="7">
    <source>
        <dbReference type="ARBA" id="ARBA00022741"/>
    </source>
</evidence>
<keyword evidence="7" id="KW-0547">Nucleotide-binding</keyword>
<dbReference type="HOGENOM" id="CLU_087829_5_0_0"/>
<evidence type="ECO:0000256" key="1">
    <source>
        <dbReference type="ARBA" id="ARBA00004496"/>
    </source>
</evidence>
<evidence type="ECO:0000256" key="3">
    <source>
        <dbReference type="ARBA" id="ARBA00019010"/>
    </source>
</evidence>
<dbReference type="STRING" id="416591.Tlet_1740"/>
<evidence type="ECO:0000313" key="12">
    <source>
        <dbReference type="Proteomes" id="UP000002016"/>
    </source>
</evidence>
<dbReference type="Pfam" id="PF02367">
    <property type="entry name" value="TsaE"/>
    <property type="match status" value="1"/>
</dbReference>
<keyword evidence="9" id="KW-0460">Magnesium</keyword>
<dbReference type="SUPFAM" id="SSF52540">
    <property type="entry name" value="P-loop containing nucleoside triphosphate hydrolases"/>
    <property type="match status" value="1"/>
</dbReference>
<dbReference type="InterPro" id="IPR027417">
    <property type="entry name" value="P-loop_NTPase"/>
</dbReference>
<name>A8F810_PSELT</name>